<keyword evidence="3" id="KW-1185">Reference proteome</keyword>
<gene>
    <name evidence="2" type="ORF">GGI15_003524</name>
</gene>
<dbReference type="AlphaFoldDB" id="A0A9W8LHB6"/>
<dbReference type="EMBL" id="JANBUM010000247">
    <property type="protein sequence ID" value="KAJ2780501.1"/>
    <property type="molecule type" value="Genomic_DNA"/>
</dbReference>
<proteinExistence type="predicted"/>
<feature type="compositionally biased region" description="Basic and acidic residues" evidence="1">
    <location>
        <begin position="283"/>
        <end position="295"/>
    </location>
</feature>
<organism evidence="2 3">
    <name type="scientific">Coemansia interrupta</name>
    <dbReference type="NCBI Taxonomy" id="1126814"/>
    <lineage>
        <taxon>Eukaryota</taxon>
        <taxon>Fungi</taxon>
        <taxon>Fungi incertae sedis</taxon>
        <taxon>Zoopagomycota</taxon>
        <taxon>Kickxellomycotina</taxon>
        <taxon>Kickxellomycetes</taxon>
        <taxon>Kickxellales</taxon>
        <taxon>Kickxellaceae</taxon>
        <taxon>Coemansia</taxon>
    </lineage>
</organism>
<reference evidence="2" key="1">
    <citation type="submission" date="2022-07" db="EMBL/GenBank/DDBJ databases">
        <title>Phylogenomic reconstructions and comparative analyses of Kickxellomycotina fungi.</title>
        <authorList>
            <person name="Reynolds N.K."/>
            <person name="Stajich J.E."/>
            <person name="Barry K."/>
            <person name="Grigoriev I.V."/>
            <person name="Crous P."/>
            <person name="Smith M.E."/>
        </authorList>
    </citation>
    <scope>NUCLEOTIDE SEQUENCE</scope>
    <source>
        <strain evidence="2">BCRC 34489</strain>
    </source>
</reference>
<feature type="non-terminal residue" evidence="2">
    <location>
        <position position="1"/>
    </location>
</feature>
<evidence type="ECO:0000313" key="2">
    <source>
        <dbReference type="EMBL" id="KAJ2780501.1"/>
    </source>
</evidence>
<feature type="region of interest" description="Disordered" evidence="1">
    <location>
        <begin position="283"/>
        <end position="313"/>
    </location>
</feature>
<evidence type="ECO:0000313" key="3">
    <source>
        <dbReference type="Proteomes" id="UP001140172"/>
    </source>
</evidence>
<name>A0A9W8LHB6_9FUNG</name>
<feature type="region of interest" description="Disordered" evidence="1">
    <location>
        <begin position="1"/>
        <end position="43"/>
    </location>
</feature>
<protein>
    <submittedName>
        <fullName evidence="2">Uncharacterized protein</fullName>
    </submittedName>
</protein>
<feature type="compositionally biased region" description="Basic and acidic residues" evidence="1">
    <location>
        <begin position="1"/>
        <end position="28"/>
    </location>
</feature>
<dbReference type="Proteomes" id="UP001140172">
    <property type="component" value="Unassembled WGS sequence"/>
</dbReference>
<evidence type="ECO:0000256" key="1">
    <source>
        <dbReference type="SAM" id="MobiDB-lite"/>
    </source>
</evidence>
<dbReference type="OrthoDB" id="5588573at2759"/>
<comment type="caution">
    <text evidence="2">The sequence shown here is derived from an EMBL/GenBank/DDBJ whole genome shotgun (WGS) entry which is preliminary data.</text>
</comment>
<accession>A0A9W8LHB6</accession>
<sequence length="313" mass="33339">YFMDRNDSSAKRSEKAAGKVAEDRDKASSEAQPSDPGMLGRIADSASRLAGGIVRSATHGPSSLDLNAIAERKTGGQAGTSTMAREWVAEHGHSKPDGHADSDDRPTMIAGPSSAASAFRQTARTLTSVPATSSVIPTENRHQSHQVQLAQNLDGQGVVDFLAQTMPTSLSTVIPGQGASAPSWHQDRIAGPHAAGTIETTDPIAYLQGVTYANDMELADHLVPRSMPMSSPSNTIAANAGSLHSSPSGMIKSWNEHGASILEEWELNEAWDRAWMDTAWHTAKEKAKTTQDPKPEPVVPANRNLSNLLKPRI</sequence>